<feature type="transmembrane region" description="Helical" evidence="4">
    <location>
        <begin position="92"/>
        <end position="110"/>
    </location>
</feature>
<keyword evidence="4" id="KW-0472">Membrane</keyword>
<dbReference type="Proteomes" id="UP000518266">
    <property type="component" value="Unassembled WGS sequence"/>
</dbReference>
<accession>A0A7J5Z906</accession>
<evidence type="ECO:0000313" key="6">
    <source>
        <dbReference type="Proteomes" id="UP000518266"/>
    </source>
</evidence>
<evidence type="ECO:0000256" key="3">
    <source>
        <dbReference type="ARBA" id="ARBA00023224"/>
    </source>
</evidence>
<feature type="transmembrane region" description="Helical" evidence="4">
    <location>
        <begin position="39"/>
        <end position="72"/>
    </location>
</feature>
<evidence type="ECO:0000256" key="4">
    <source>
        <dbReference type="SAM" id="Phobius"/>
    </source>
</evidence>
<keyword evidence="4" id="KW-1133">Transmembrane helix</keyword>
<keyword evidence="1" id="KW-0297">G-protein coupled receptor</keyword>
<dbReference type="GO" id="GO:0007204">
    <property type="term" value="P:positive regulation of cytosolic calcium ion concentration"/>
    <property type="evidence" value="ECO:0007669"/>
    <property type="project" value="TreeGrafter"/>
</dbReference>
<reference evidence="5 6" key="1">
    <citation type="submission" date="2020-03" db="EMBL/GenBank/DDBJ databases">
        <title>Dissostichus mawsoni Genome sequencing and assembly.</title>
        <authorList>
            <person name="Park H."/>
        </authorList>
    </citation>
    <scope>NUCLEOTIDE SEQUENCE [LARGE SCALE GENOMIC DNA]</scope>
    <source>
        <strain evidence="5">DM0001</strain>
        <tissue evidence="5">Muscle</tissue>
    </source>
</reference>
<keyword evidence="6" id="KW-1185">Reference proteome</keyword>
<dbReference type="SUPFAM" id="SSF81321">
    <property type="entry name" value="Family A G protein-coupled receptor-like"/>
    <property type="match status" value="1"/>
</dbReference>
<dbReference type="OrthoDB" id="10015690at2759"/>
<protein>
    <recommendedName>
        <fullName evidence="7">G-protein coupled receptors family 1 profile domain-containing protein</fullName>
    </recommendedName>
</protein>
<name>A0A7J5Z906_DISMA</name>
<sequence>MATTDSAYELTTDDYSYYDYEYEDEVCNKSSIVQFGATLTPVVLSIVVILSLFGNILVIVILANSGILLIMMTAHRYVAVMNPLSDIVSTTGSYSVIACVIIWAIICRLLRPTARRERAKL</sequence>
<evidence type="ECO:0000313" key="5">
    <source>
        <dbReference type="EMBL" id="KAF3858090.1"/>
    </source>
</evidence>
<proteinExistence type="predicted"/>
<gene>
    <name evidence="5" type="ORF">F7725_011291</name>
</gene>
<evidence type="ECO:0000256" key="1">
    <source>
        <dbReference type="ARBA" id="ARBA00023040"/>
    </source>
</evidence>
<dbReference type="PANTHER" id="PTHR10489">
    <property type="entry name" value="CELL ADHESION MOLECULE"/>
    <property type="match status" value="1"/>
</dbReference>
<evidence type="ECO:0008006" key="7">
    <source>
        <dbReference type="Google" id="ProtNLM"/>
    </source>
</evidence>
<dbReference type="AlphaFoldDB" id="A0A7J5Z906"/>
<dbReference type="GO" id="GO:0009897">
    <property type="term" value="C:external side of plasma membrane"/>
    <property type="evidence" value="ECO:0007669"/>
    <property type="project" value="TreeGrafter"/>
</dbReference>
<dbReference type="PANTHER" id="PTHR10489:SF730">
    <property type="entry name" value="CHEMOKINE XC RECEPTOR 1"/>
    <property type="match status" value="1"/>
</dbReference>
<dbReference type="GO" id="GO:0016493">
    <property type="term" value="F:C-C chemokine receptor activity"/>
    <property type="evidence" value="ECO:0007669"/>
    <property type="project" value="TreeGrafter"/>
</dbReference>
<dbReference type="GO" id="GO:0060326">
    <property type="term" value="P:cell chemotaxis"/>
    <property type="evidence" value="ECO:0007669"/>
    <property type="project" value="TreeGrafter"/>
</dbReference>
<dbReference type="GO" id="GO:0006955">
    <property type="term" value="P:immune response"/>
    <property type="evidence" value="ECO:0007669"/>
    <property type="project" value="TreeGrafter"/>
</dbReference>
<evidence type="ECO:0000256" key="2">
    <source>
        <dbReference type="ARBA" id="ARBA00023170"/>
    </source>
</evidence>
<dbReference type="Gene3D" id="6.20.400.20">
    <property type="match status" value="1"/>
</dbReference>
<dbReference type="InterPro" id="IPR050119">
    <property type="entry name" value="CCR1-9-like"/>
</dbReference>
<comment type="caution">
    <text evidence="5">The sequence shown here is derived from an EMBL/GenBank/DDBJ whole genome shotgun (WGS) entry which is preliminary data.</text>
</comment>
<dbReference type="GO" id="GO:0019957">
    <property type="term" value="F:C-C chemokine binding"/>
    <property type="evidence" value="ECO:0007669"/>
    <property type="project" value="TreeGrafter"/>
</dbReference>
<keyword evidence="4" id="KW-0812">Transmembrane</keyword>
<keyword evidence="3" id="KW-0807">Transducer</keyword>
<dbReference type="GO" id="GO:0019722">
    <property type="term" value="P:calcium-mediated signaling"/>
    <property type="evidence" value="ECO:0007669"/>
    <property type="project" value="TreeGrafter"/>
</dbReference>
<dbReference type="EMBL" id="JAAKFY010000004">
    <property type="protein sequence ID" value="KAF3858090.1"/>
    <property type="molecule type" value="Genomic_DNA"/>
</dbReference>
<organism evidence="5 6">
    <name type="scientific">Dissostichus mawsoni</name>
    <name type="common">Antarctic cod</name>
    <dbReference type="NCBI Taxonomy" id="36200"/>
    <lineage>
        <taxon>Eukaryota</taxon>
        <taxon>Metazoa</taxon>
        <taxon>Chordata</taxon>
        <taxon>Craniata</taxon>
        <taxon>Vertebrata</taxon>
        <taxon>Euteleostomi</taxon>
        <taxon>Actinopterygii</taxon>
        <taxon>Neopterygii</taxon>
        <taxon>Teleostei</taxon>
        <taxon>Neoteleostei</taxon>
        <taxon>Acanthomorphata</taxon>
        <taxon>Eupercaria</taxon>
        <taxon>Perciformes</taxon>
        <taxon>Notothenioidei</taxon>
        <taxon>Nototheniidae</taxon>
        <taxon>Dissostichus</taxon>
    </lineage>
</organism>
<keyword evidence="2" id="KW-0675">Receptor</keyword>